<dbReference type="AlphaFoldDB" id="A0A915MFY8"/>
<proteinExistence type="predicted"/>
<dbReference type="WBParaSite" id="scaffold36339_cov412.g23169">
    <property type="protein sequence ID" value="scaffold36339_cov412.g23169"/>
    <property type="gene ID" value="scaffold36339_cov412.g23169"/>
</dbReference>
<organism evidence="1 2">
    <name type="scientific">Meloidogyne javanica</name>
    <name type="common">Root-knot nematode worm</name>
    <dbReference type="NCBI Taxonomy" id="6303"/>
    <lineage>
        <taxon>Eukaryota</taxon>
        <taxon>Metazoa</taxon>
        <taxon>Ecdysozoa</taxon>
        <taxon>Nematoda</taxon>
        <taxon>Chromadorea</taxon>
        <taxon>Rhabditida</taxon>
        <taxon>Tylenchina</taxon>
        <taxon>Tylenchomorpha</taxon>
        <taxon>Tylenchoidea</taxon>
        <taxon>Meloidogynidae</taxon>
        <taxon>Meloidogyninae</taxon>
        <taxon>Meloidogyne</taxon>
        <taxon>Meloidogyne incognita group</taxon>
    </lineage>
</organism>
<evidence type="ECO:0000313" key="3">
    <source>
        <dbReference type="WBParaSite" id="scaffold36339_cov412.g23169"/>
    </source>
</evidence>
<protein>
    <submittedName>
        <fullName evidence="2 3">Uncharacterized protein</fullName>
    </submittedName>
</protein>
<reference evidence="2 3" key="1">
    <citation type="submission" date="2022-11" db="UniProtKB">
        <authorList>
            <consortium name="WormBaseParasite"/>
        </authorList>
    </citation>
    <scope>IDENTIFICATION</scope>
</reference>
<dbReference type="Proteomes" id="UP000887561">
    <property type="component" value="Unplaced"/>
</dbReference>
<accession>A0A915MFY8</accession>
<evidence type="ECO:0000313" key="2">
    <source>
        <dbReference type="WBParaSite" id="scaffold35792_cov137.g22681"/>
    </source>
</evidence>
<evidence type="ECO:0000313" key="1">
    <source>
        <dbReference type="Proteomes" id="UP000887561"/>
    </source>
</evidence>
<name>A0A915MFY8_MELJA</name>
<sequence>RPAHPRAVFVPYYTQPNFPAPFVQTLPPPVPNFPPPSVHPQPLFYFPRAPHY</sequence>
<dbReference type="WBParaSite" id="scaffold35792_cov137.g22681">
    <property type="protein sequence ID" value="scaffold35792_cov137.g22681"/>
    <property type="gene ID" value="scaffold35792_cov137.g22681"/>
</dbReference>
<keyword evidence="1" id="KW-1185">Reference proteome</keyword>